<sequence>MADASFFYGFFPSRLSSVSRCSSSAVLTMVKGRLGKKSKGKPGKPAKKNIKKKSFAKKAALGINDARRPAPASSPTPTPATAPVAEGGRDAHQASKREKKERVAADGGKDANRESKKEKKERVDVERTSGFIFMCNGKTKPECYRHRVFGLPTGKLEVVEKITEGAKLFLFDTDMKLLYGIYKAVGNGGKDLEPRAFNGRFPSQVRFKIFKDCLPLHESVFKHAIEENYETKFKFKPELNSKQVRKLFTLFRPLPEAPLSSAVDDRHPVQARRSPPKDLYVAAPHVKHAPLRPRAHVPLVTHSGSDPYGYPARAPPVVESRHLPAFAAPPPSDPYRYPARPLPIVEYRHLPAVAAPPPSDPYGYAARAPPVVESRHLPSVALPPSDPYYLLDAQRPYLPENPVVPEHELYRRYRTVTEMIPRERLEVASLRDHRMLAGRESEVLPRSDRLDEYYALRTARQAVDLPPQTSYLRPGYEDPNRIYADSYSRPGNANASNVPVSSLYSFAGAPSYRAP</sequence>
<reference evidence="1 2" key="1">
    <citation type="journal article" date="2022" name="Hortic Res">
        <title>A haplotype resolved chromosomal level avocado genome allows analysis of novel avocado genes.</title>
        <authorList>
            <person name="Nath O."/>
            <person name="Fletcher S.J."/>
            <person name="Hayward A."/>
            <person name="Shaw L.M."/>
            <person name="Masouleh A.K."/>
            <person name="Furtado A."/>
            <person name="Henry R.J."/>
            <person name="Mitter N."/>
        </authorList>
    </citation>
    <scope>NUCLEOTIDE SEQUENCE [LARGE SCALE GENOMIC DNA]</scope>
    <source>
        <strain evidence="2">cv. Hass</strain>
    </source>
</reference>
<comment type="caution">
    <text evidence="1">The sequence shown here is derived from an EMBL/GenBank/DDBJ whole genome shotgun (WGS) entry which is preliminary data.</text>
</comment>
<protein>
    <submittedName>
        <fullName evidence="1">Uncharacterized protein</fullName>
    </submittedName>
</protein>
<evidence type="ECO:0000313" key="1">
    <source>
        <dbReference type="EMBL" id="KAJ8645938.1"/>
    </source>
</evidence>
<dbReference type="EMBL" id="CM056810">
    <property type="protein sequence ID" value="KAJ8645938.1"/>
    <property type="molecule type" value="Genomic_DNA"/>
</dbReference>
<keyword evidence="2" id="KW-1185">Reference proteome</keyword>
<evidence type="ECO:0000313" key="2">
    <source>
        <dbReference type="Proteomes" id="UP001234297"/>
    </source>
</evidence>
<accession>A0ACC2MJY4</accession>
<proteinExistence type="predicted"/>
<name>A0ACC2MJY4_PERAE</name>
<gene>
    <name evidence="1" type="ORF">MRB53_007686</name>
</gene>
<dbReference type="Proteomes" id="UP001234297">
    <property type="component" value="Chromosome 2"/>
</dbReference>
<organism evidence="1 2">
    <name type="scientific">Persea americana</name>
    <name type="common">Avocado</name>
    <dbReference type="NCBI Taxonomy" id="3435"/>
    <lineage>
        <taxon>Eukaryota</taxon>
        <taxon>Viridiplantae</taxon>
        <taxon>Streptophyta</taxon>
        <taxon>Embryophyta</taxon>
        <taxon>Tracheophyta</taxon>
        <taxon>Spermatophyta</taxon>
        <taxon>Magnoliopsida</taxon>
        <taxon>Magnoliidae</taxon>
        <taxon>Laurales</taxon>
        <taxon>Lauraceae</taxon>
        <taxon>Persea</taxon>
    </lineage>
</organism>